<dbReference type="STRING" id="31965.AWH51_14150"/>
<dbReference type="Gene3D" id="3.40.50.2300">
    <property type="match status" value="2"/>
</dbReference>
<dbReference type="GO" id="GO:0003700">
    <property type="term" value="F:DNA-binding transcription factor activity"/>
    <property type="evidence" value="ECO:0007669"/>
    <property type="project" value="TreeGrafter"/>
</dbReference>
<accession>A0A154UYN1</accession>
<dbReference type="InterPro" id="IPR046335">
    <property type="entry name" value="LacI/GalR-like_sensor"/>
</dbReference>
<dbReference type="CDD" id="cd06267">
    <property type="entry name" value="PBP1_LacI_sugar_binding-like"/>
    <property type="match status" value="1"/>
</dbReference>
<dbReference type="SUPFAM" id="SSF53822">
    <property type="entry name" value="Periplasmic binding protein-like I"/>
    <property type="match status" value="1"/>
</dbReference>
<dbReference type="PANTHER" id="PTHR30146:SF155">
    <property type="entry name" value="ALANINE RACEMASE"/>
    <property type="match status" value="1"/>
</dbReference>
<dbReference type="AlphaFoldDB" id="A0A154UYN1"/>
<dbReference type="OrthoDB" id="1938857at2"/>
<name>A0A154UYN1_9MICO</name>
<dbReference type="SMART" id="SM00354">
    <property type="entry name" value="HTH_LACI"/>
    <property type="match status" value="1"/>
</dbReference>
<dbReference type="InterPro" id="IPR000843">
    <property type="entry name" value="HTH_LacI"/>
</dbReference>
<dbReference type="Pfam" id="PF00356">
    <property type="entry name" value="LacI"/>
    <property type="match status" value="1"/>
</dbReference>
<evidence type="ECO:0000259" key="4">
    <source>
        <dbReference type="PROSITE" id="PS50932"/>
    </source>
</evidence>
<dbReference type="Pfam" id="PF13377">
    <property type="entry name" value="Peripla_BP_3"/>
    <property type="match status" value="1"/>
</dbReference>
<evidence type="ECO:0000256" key="1">
    <source>
        <dbReference type="ARBA" id="ARBA00023015"/>
    </source>
</evidence>
<dbReference type="InterPro" id="IPR010982">
    <property type="entry name" value="Lambda_DNA-bd_dom_sf"/>
</dbReference>
<dbReference type="CDD" id="cd01392">
    <property type="entry name" value="HTH_LacI"/>
    <property type="match status" value="1"/>
</dbReference>
<dbReference type="EMBL" id="LQXA01000047">
    <property type="protein sequence ID" value="KZC94201.1"/>
    <property type="molecule type" value="Genomic_DNA"/>
</dbReference>
<gene>
    <name evidence="5" type="ORF">AWH51_14150</name>
</gene>
<evidence type="ECO:0000256" key="3">
    <source>
        <dbReference type="ARBA" id="ARBA00023163"/>
    </source>
</evidence>
<keyword evidence="3" id="KW-0804">Transcription</keyword>
<keyword evidence="2" id="KW-0238">DNA-binding</keyword>
<dbReference type="Proteomes" id="UP000076218">
    <property type="component" value="Unassembled WGS sequence"/>
</dbReference>
<dbReference type="PROSITE" id="PS50932">
    <property type="entry name" value="HTH_LACI_2"/>
    <property type="match status" value="1"/>
</dbReference>
<organism evidence="5 6">
    <name type="scientific">Clavibacter tessellarius</name>
    <dbReference type="NCBI Taxonomy" id="31965"/>
    <lineage>
        <taxon>Bacteria</taxon>
        <taxon>Bacillati</taxon>
        <taxon>Actinomycetota</taxon>
        <taxon>Actinomycetes</taxon>
        <taxon>Micrococcales</taxon>
        <taxon>Microbacteriaceae</taxon>
        <taxon>Clavibacter</taxon>
    </lineage>
</organism>
<proteinExistence type="predicted"/>
<evidence type="ECO:0000313" key="5">
    <source>
        <dbReference type="EMBL" id="KZC94201.1"/>
    </source>
</evidence>
<sequence length="346" mass="34980">MTRDPAPRRRVSLTDVAREAGVSATAASFALNGRSGVGEVVRARVKEAAARLGYVPSTSAVALRTGRSGAVGLLIRNMRNPFFLDVIDGFDATCAAAGLGVVIGSADYSPAREAELVATFAARGVDGLALAPIGGGSAAADWDGSTGKPVVLINGARHATGIDASRVHVDGEAAVAQAMAHLAGLGHRRIAIVAAPRDRSADDERVAAFHRICAERGLAPRVIETAMQHDAAVQALTRTLAEPAATRPTAIVTSSDYLATAVYSAAETAGLRIGVDVSVVGHDDLGTSRFLAPALTTIAVDRAALGAAAARRLIERLDGGDAGTTVVSTSLVARASTGPAPAGGSA</sequence>
<evidence type="ECO:0000313" key="6">
    <source>
        <dbReference type="Proteomes" id="UP000076218"/>
    </source>
</evidence>
<comment type="caution">
    <text evidence="5">The sequence shown here is derived from an EMBL/GenBank/DDBJ whole genome shotgun (WGS) entry which is preliminary data.</text>
</comment>
<evidence type="ECO:0000256" key="2">
    <source>
        <dbReference type="ARBA" id="ARBA00023125"/>
    </source>
</evidence>
<keyword evidence="1" id="KW-0805">Transcription regulation</keyword>
<dbReference type="RefSeq" id="WP_063072373.1">
    <property type="nucleotide sequence ID" value="NZ_LQXA01000047.1"/>
</dbReference>
<reference evidence="5 6" key="1">
    <citation type="submission" date="2016-01" db="EMBL/GenBank/DDBJ databases">
        <title>Draft genome sequence of Clavibacter michiganensis subsp. tessellarius DOAB 609.</title>
        <authorList>
            <person name="Tambong J.T."/>
        </authorList>
    </citation>
    <scope>NUCLEOTIDE SEQUENCE [LARGE SCALE GENOMIC DNA]</scope>
    <source>
        <strain evidence="5 6">DOAB 609</strain>
    </source>
</reference>
<dbReference type="PROSITE" id="PS00356">
    <property type="entry name" value="HTH_LACI_1"/>
    <property type="match status" value="1"/>
</dbReference>
<dbReference type="Gene3D" id="1.10.260.40">
    <property type="entry name" value="lambda repressor-like DNA-binding domains"/>
    <property type="match status" value="1"/>
</dbReference>
<protein>
    <recommendedName>
        <fullName evidence="4">HTH lacI-type domain-containing protein</fullName>
    </recommendedName>
</protein>
<dbReference type="PANTHER" id="PTHR30146">
    <property type="entry name" value="LACI-RELATED TRANSCRIPTIONAL REPRESSOR"/>
    <property type="match status" value="1"/>
</dbReference>
<dbReference type="InterPro" id="IPR028082">
    <property type="entry name" value="Peripla_BP_I"/>
</dbReference>
<dbReference type="GO" id="GO:0000976">
    <property type="term" value="F:transcription cis-regulatory region binding"/>
    <property type="evidence" value="ECO:0007669"/>
    <property type="project" value="TreeGrafter"/>
</dbReference>
<feature type="domain" description="HTH lacI-type" evidence="4">
    <location>
        <begin position="11"/>
        <end position="65"/>
    </location>
</feature>
<dbReference type="SUPFAM" id="SSF47413">
    <property type="entry name" value="lambda repressor-like DNA-binding domains"/>
    <property type="match status" value="1"/>
</dbReference>